<protein>
    <submittedName>
        <fullName evidence="3">Uncharacterized protein</fullName>
    </submittedName>
</protein>
<evidence type="ECO:0000256" key="2">
    <source>
        <dbReference type="SAM" id="Phobius"/>
    </source>
</evidence>
<proteinExistence type="predicted"/>
<feature type="region of interest" description="Disordered" evidence="1">
    <location>
        <begin position="241"/>
        <end position="279"/>
    </location>
</feature>
<comment type="caution">
    <text evidence="3">The sequence shown here is derived from an EMBL/GenBank/DDBJ whole genome shotgun (WGS) entry which is preliminary data.</text>
</comment>
<feature type="region of interest" description="Disordered" evidence="1">
    <location>
        <begin position="1"/>
        <end position="50"/>
    </location>
</feature>
<keyword evidence="2" id="KW-1133">Transmembrane helix</keyword>
<keyword evidence="4" id="KW-1185">Reference proteome</keyword>
<gene>
    <name evidence="3" type="ORF">OCH74_01265</name>
</gene>
<name>A0ABW8KM28_9BIFI</name>
<dbReference type="RefSeq" id="WP_404439703.1">
    <property type="nucleotide sequence ID" value="NZ_JAOQBW010000001.1"/>
</dbReference>
<dbReference type="EMBL" id="JAOQBW010000001">
    <property type="protein sequence ID" value="MFK3575503.1"/>
    <property type="molecule type" value="Genomic_DNA"/>
</dbReference>
<dbReference type="Proteomes" id="UP001620273">
    <property type="component" value="Unassembled WGS sequence"/>
</dbReference>
<keyword evidence="2" id="KW-0812">Transmembrane</keyword>
<sequence>MSCEEHGMDDVDGTGPGFDPSWAPHTPDTTPPDTDPGRPPDAGPASGVGSGRWRLSRRVMLVLTVMAVVAGGLGVGLMGVQRKASMDHGLLVESCERDVQAMDSARTAFRRTVARLDRQVDTGTLTRADATLAKRWREARRVPARPAIDCDAGRDNTALRDAAGQARKAASGYRAKSRDVERVAREATTVCASYRRREGLVLLRRHLATARGVAARAGTGALHDPYTLTRLQDTIGTAARLLGSTRPDPDEVEDVDGTLTGLTGQVESDPGYPREDTAH</sequence>
<organism evidence="3 4">
    <name type="scientific">Bifidobacterium thermacidophilum</name>
    <dbReference type="NCBI Taxonomy" id="246618"/>
    <lineage>
        <taxon>Bacteria</taxon>
        <taxon>Bacillati</taxon>
        <taxon>Actinomycetota</taxon>
        <taxon>Actinomycetes</taxon>
        <taxon>Bifidobacteriales</taxon>
        <taxon>Bifidobacteriaceae</taxon>
        <taxon>Bifidobacterium</taxon>
    </lineage>
</organism>
<keyword evidence="2" id="KW-0472">Membrane</keyword>
<feature type="compositionally biased region" description="Pro residues" evidence="1">
    <location>
        <begin position="29"/>
        <end position="42"/>
    </location>
</feature>
<evidence type="ECO:0000313" key="3">
    <source>
        <dbReference type="EMBL" id="MFK3575503.1"/>
    </source>
</evidence>
<feature type="transmembrane region" description="Helical" evidence="2">
    <location>
        <begin position="59"/>
        <end position="80"/>
    </location>
</feature>
<evidence type="ECO:0000313" key="4">
    <source>
        <dbReference type="Proteomes" id="UP001620273"/>
    </source>
</evidence>
<reference evidence="3 4" key="1">
    <citation type="submission" date="2022-09" db="EMBL/GenBank/DDBJ databases">
        <title>Genome sequencing of four strains from tibetan pig.</title>
        <authorList>
            <person name="Feng J."/>
        </authorList>
    </citation>
    <scope>NUCLEOTIDE SEQUENCE [LARGE SCALE GENOMIC DNA]</scope>
    <source>
        <strain evidence="3 4">11-1-1</strain>
    </source>
</reference>
<accession>A0ABW8KM28</accession>
<evidence type="ECO:0000256" key="1">
    <source>
        <dbReference type="SAM" id="MobiDB-lite"/>
    </source>
</evidence>